<keyword evidence="2" id="KW-1185">Reference proteome</keyword>
<sequence>MGHLSTDEVIILFHQATTQPVRTSLFTVVTGTPAKRLFGRLFVIQSVAEVSKLAKAAKGLGLYEYHFHQS</sequence>
<evidence type="ECO:0000313" key="1">
    <source>
        <dbReference type="EMBL" id="KAK9908719.1"/>
    </source>
</evidence>
<gene>
    <name evidence="1" type="ORF">WJX75_001925</name>
</gene>
<accession>A0ABR2YP19</accession>
<name>A0ABR2YP19_9CHLO</name>
<comment type="caution">
    <text evidence="1">The sequence shown here is derived from an EMBL/GenBank/DDBJ whole genome shotgun (WGS) entry which is preliminary data.</text>
</comment>
<dbReference type="EMBL" id="JALJOT010000007">
    <property type="protein sequence ID" value="KAK9908719.1"/>
    <property type="molecule type" value="Genomic_DNA"/>
</dbReference>
<reference evidence="1 2" key="1">
    <citation type="journal article" date="2024" name="Nat. Commun.">
        <title>Phylogenomics reveals the evolutionary origins of lichenization in chlorophyte algae.</title>
        <authorList>
            <person name="Puginier C."/>
            <person name="Libourel C."/>
            <person name="Otte J."/>
            <person name="Skaloud P."/>
            <person name="Haon M."/>
            <person name="Grisel S."/>
            <person name="Petersen M."/>
            <person name="Berrin J.G."/>
            <person name="Delaux P.M."/>
            <person name="Dal Grande F."/>
            <person name="Keller J."/>
        </authorList>
    </citation>
    <scope>NUCLEOTIDE SEQUENCE [LARGE SCALE GENOMIC DNA]</scope>
    <source>
        <strain evidence="1 2">SAG 216-7</strain>
    </source>
</reference>
<organism evidence="1 2">
    <name type="scientific">Coccomyxa subellipsoidea</name>
    <dbReference type="NCBI Taxonomy" id="248742"/>
    <lineage>
        <taxon>Eukaryota</taxon>
        <taxon>Viridiplantae</taxon>
        <taxon>Chlorophyta</taxon>
        <taxon>core chlorophytes</taxon>
        <taxon>Trebouxiophyceae</taxon>
        <taxon>Trebouxiophyceae incertae sedis</taxon>
        <taxon>Coccomyxaceae</taxon>
        <taxon>Coccomyxa</taxon>
    </lineage>
</organism>
<proteinExistence type="predicted"/>
<dbReference type="Proteomes" id="UP001491310">
    <property type="component" value="Unassembled WGS sequence"/>
</dbReference>
<evidence type="ECO:0000313" key="2">
    <source>
        <dbReference type="Proteomes" id="UP001491310"/>
    </source>
</evidence>
<protein>
    <submittedName>
        <fullName evidence="1">Uncharacterized protein</fullName>
    </submittedName>
</protein>